<proteinExistence type="predicted"/>
<sequence length="764" mass="84642">MKKRILAFFLAGIMTFSMAPTEAFAAADMQQSGTEVSVDLQENGTEEESPDLQQNGTEESPDLQQDGIETEAGSGSSPENEAPENSQSQNTEDVKDSADSQSQNTEDVKDSADSQSQNTENVKDSADSSQSAAENSQRARMTAEEQESLETLSQEEPVQEEQPQEQPVQDEDILKNWTPPMGGMEQPQVIGIAEETAESLDIVNPEEAADGTMEYRSSVLGSKQYDSSWDVYSTNYIYNRLTENERLFWDALDQIAREYLHGTENAARIPVQGQYYYATQSGIRYAYMGLSSQRIGELFTMFSYSNPQYYFVGNGYLTGSGAMFPIIYEGFANGTTRAAETAKVKAQIDAMEAQIAEGKTEVEKARIAHDLICRKIMYDHDYMKPVSKTPYHQSAYSVFCDNYTVCAGYTKAFTMLMNGAGVDTLSVTSNEHAWNMICLNDSWYNMDLTWDDLDGQQGLEVMYGYFNRSTAVLLGRLDQNNYHKMESCYTGMVPPATQDSGATPTSIGTIGTPTKTVAAPQIKKVQSGGKLLASISTSTSGADIYYTTDGSEPSSSATRSYYYTGESFEVAHNATVKAIAVRDTMWDSKAASAKITKSSYTVKFNTKGGNTISSQKILYGNKLKKPANPKRSNYSFQGWYTDTKYKTKWTFSSKVVTKNMTLYAKWEKVTTEKASIKKVTNVSGKKMKVTLKKITGAAGYEFRYATNSKMKSAKRVTGKSTSKTIGSLKKGKTYYVQVRAYKTDSKGKKIYGSWSVKKSVKIKK</sequence>
<dbReference type="EMBL" id="SRYA01000024">
    <property type="protein sequence ID" value="TGY95785.1"/>
    <property type="molecule type" value="Genomic_DNA"/>
</dbReference>
<evidence type="ECO:0000313" key="1">
    <source>
        <dbReference type="EMBL" id="TGY95785.1"/>
    </source>
</evidence>
<organism evidence="1 2">
    <name type="scientific">Petralouisia muris</name>
    <dbReference type="NCBI Taxonomy" id="3032872"/>
    <lineage>
        <taxon>Bacteria</taxon>
        <taxon>Bacillati</taxon>
        <taxon>Bacillota</taxon>
        <taxon>Clostridia</taxon>
        <taxon>Lachnospirales</taxon>
        <taxon>Lachnospiraceae</taxon>
        <taxon>Petralouisia</taxon>
    </lineage>
</organism>
<keyword evidence="2" id="KW-1185">Reference proteome</keyword>
<evidence type="ECO:0000313" key="2">
    <source>
        <dbReference type="Proteomes" id="UP000304953"/>
    </source>
</evidence>
<name>A0AC61RVS4_9FIRM</name>
<protein>
    <submittedName>
        <fullName evidence="1">Uncharacterized protein</fullName>
    </submittedName>
</protein>
<dbReference type="Proteomes" id="UP000304953">
    <property type="component" value="Unassembled WGS sequence"/>
</dbReference>
<gene>
    <name evidence="1" type="ORF">E5329_13145</name>
</gene>
<reference evidence="1" key="1">
    <citation type="submission" date="2019-04" db="EMBL/GenBank/DDBJ databases">
        <title>Microbes associate with the intestines of laboratory mice.</title>
        <authorList>
            <person name="Navarre W."/>
            <person name="Wong E."/>
            <person name="Huang K."/>
            <person name="Tropini C."/>
            <person name="Ng K."/>
            <person name="Yu B."/>
        </authorList>
    </citation>
    <scope>NUCLEOTIDE SEQUENCE</scope>
    <source>
        <strain evidence="1">NM01_1-7b</strain>
    </source>
</reference>
<comment type="caution">
    <text evidence="1">The sequence shown here is derived from an EMBL/GenBank/DDBJ whole genome shotgun (WGS) entry which is preliminary data.</text>
</comment>
<accession>A0AC61RVS4</accession>